<evidence type="ECO:0000256" key="1">
    <source>
        <dbReference type="PIRSR" id="PIRSR011396-1"/>
    </source>
</evidence>
<feature type="binding site" evidence="2">
    <location>
        <position position="339"/>
    </location>
    <ligand>
        <name>FAD</name>
        <dbReference type="ChEBI" id="CHEBI:57692"/>
    </ligand>
</feature>
<dbReference type="OrthoDB" id="7178350at2"/>
<dbReference type="InterPro" id="IPR006905">
    <property type="entry name" value="Flavin_halogenase"/>
</dbReference>
<evidence type="ECO:0000313" key="4">
    <source>
        <dbReference type="Proteomes" id="UP000076587"/>
    </source>
</evidence>
<feature type="active site" evidence="1">
    <location>
        <position position="79"/>
    </location>
</feature>
<dbReference type="InterPro" id="IPR050816">
    <property type="entry name" value="Flavin-dep_Halogenase_NPB"/>
</dbReference>
<dbReference type="PANTHER" id="PTHR43747:SF4">
    <property type="entry name" value="FLAVIN-DEPENDENT TRYPTOPHAN HALOGENASE"/>
    <property type="match status" value="1"/>
</dbReference>
<accession>A0A167B2N0</accession>
<sequence length="514" mass="58215">MIKKIVIVGGGTAGWLAANHLAKKLKPYNTSQVEITLIESPDIPTIGVGEGTVPMMRSTLQYFGISETQFIRECDVTFKQGIKFVNWLNNPEVRQHAYYHPFDYPFLEKFDLSAYYLLGAFEDFGSYSELVGFQSHVCNASLAPKSITHTEFQGVSNYAYHLDAGKFSSMLQKHATEVLGVNYISATMKHANLGVNGEITSIETLEAGEIEGDFFLDCTGFSAKLSSDVLNVPFVDKKDTLFVDRALAIQVPYDKENDSIPSYTVSTAQKNGWIWDIGLTSRRGIGHVYSSSHTSDEQALLDLSKYLKMPAEQVDARKISMRIGYRQEAWTKNCVAMGLAQGFVEPLEATGLLVFDITARMLAEQFTFEHKAMEANAKAFNRRVCHMWDKVIDFIKLHYCISKRSDSQFWLDNRSTSSIPESLQEKLTLWRYQIPKAYDFSSTLEVFNLENYLYVLYGMEFDTDISALSCIYQQKELARKEVAEISRYAQSLDKQLEPNRALLEKINQFGLSKV</sequence>
<dbReference type="PIRSF" id="PIRSF011396">
    <property type="entry name" value="Trp_halogenase"/>
    <property type="match status" value="1"/>
</dbReference>
<organism evidence="3 4">
    <name type="scientific">Pseudoalteromonas luteoviolacea NCIMB 1942</name>
    <dbReference type="NCBI Taxonomy" id="1365253"/>
    <lineage>
        <taxon>Bacteria</taxon>
        <taxon>Pseudomonadati</taxon>
        <taxon>Pseudomonadota</taxon>
        <taxon>Gammaproteobacteria</taxon>
        <taxon>Alteromonadales</taxon>
        <taxon>Pseudoalteromonadaceae</taxon>
        <taxon>Pseudoalteromonas</taxon>
    </lineage>
</organism>
<keyword evidence="2" id="KW-0547">Nucleotide-binding</keyword>
<protein>
    <recommendedName>
        <fullName evidence="5">Tryptophan halogenase</fullName>
    </recommendedName>
</protein>
<dbReference type="PANTHER" id="PTHR43747">
    <property type="entry name" value="FAD-BINDING PROTEIN"/>
    <property type="match status" value="1"/>
</dbReference>
<dbReference type="AlphaFoldDB" id="A0A167B2N0"/>
<dbReference type="EMBL" id="AUXT01000172">
    <property type="protein sequence ID" value="KZN46089.1"/>
    <property type="molecule type" value="Genomic_DNA"/>
</dbReference>
<dbReference type="Pfam" id="PF04820">
    <property type="entry name" value="Trp_halogenase"/>
    <property type="match status" value="1"/>
</dbReference>
<dbReference type="PATRIC" id="fig|1365253.3.peg.3114"/>
<dbReference type="GO" id="GO:0000166">
    <property type="term" value="F:nucleotide binding"/>
    <property type="evidence" value="ECO:0007669"/>
    <property type="project" value="UniProtKB-KW"/>
</dbReference>
<dbReference type="InterPro" id="IPR033856">
    <property type="entry name" value="Trp_halogen"/>
</dbReference>
<feature type="binding site" evidence="2">
    <location>
        <begin position="10"/>
        <end position="13"/>
    </location>
    <ligand>
        <name>FAD</name>
        <dbReference type="ChEBI" id="CHEBI:57692"/>
    </ligand>
</feature>
<feature type="binding site" evidence="2">
    <location>
        <position position="79"/>
    </location>
    <ligand>
        <name>7-chloro-L-tryptophan</name>
        <dbReference type="ChEBI" id="CHEBI:58713"/>
    </ligand>
</feature>
<comment type="caution">
    <text evidence="3">The sequence shown here is derived from an EMBL/GenBank/DDBJ whole genome shotgun (WGS) entry which is preliminary data.</text>
</comment>
<name>A0A167B2N0_9GAMM</name>
<feature type="binding site" evidence="2">
    <location>
        <position position="348"/>
    </location>
    <ligand>
        <name>L-tryptophan</name>
        <dbReference type="ChEBI" id="CHEBI:57912"/>
    </ligand>
</feature>
<proteinExistence type="predicted"/>
<keyword evidence="2" id="KW-0285">Flavoprotein</keyword>
<gene>
    <name evidence="3" type="ORF">N482_02290</name>
</gene>
<dbReference type="GO" id="GO:0004497">
    <property type="term" value="F:monooxygenase activity"/>
    <property type="evidence" value="ECO:0007669"/>
    <property type="project" value="InterPro"/>
</dbReference>
<dbReference type="Proteomes" id="UP000076587">
    <property type="component" value="Unassembled WGS sequence"/>
</dbReference>
<dbReference type="InterPro" id="IPR036188">
    <property type="entry name" value="FAD/NAD-bd_sf"/>
</dbReference>
<dbReference type="RefSeq" id="WP_063377663.1">
    <property type="nucleotide sequence ID" value="NZ_AUXT01000172.1"/>
</dbReference>
<keyword evidence="2" id="KW-0274">FAD</keyword>
<evidence type="ECO:0008006" key="5">
    <source>
        <dbReference type="Google" id="ProtNLM"/>
    </source>
</evidence>
<evidence type="ECO:0000313" key="3">
    <source>
        <dbReference type="EMBL" id="KZN46089.1"/>
    </source>
</evidence>
<dbReference type="SUPFAM" id="SSF51905">
    <property type="entry name" value="FAD/NAD(P)-binding domain"/>
    <property type="match status" value="1"/>
</dbReference>
<evidence type="ECO:0000256" key="2">
    <source>
        <dbReference type="PIRSR" id="PIRSR011396-2"/>
    </source>
</evidence>
<dbReference type="Gene3D" id="3.50.50.60">
    <property type="entry name" value="FAD/NAD(P)-binding domain"/>
    <property type="match status" value="1"/>
</dbReference>
<reference evidence="3 4" key="1">
    <citation type="submission" date="2013-07" db="EMBL/GenBank/DDBJ databases">
        <title>Comparative Genomic and Metabolomic Analysis of Twelve Strains of Pseudoalteromonas luteoviolacea.</title>
        <authorList>
            <person name="Vynne N.G."/>
            <person name="Mansson M."/>
            <person name="Gram L."/>
        </authorList>
    </citation>
    <scope>NUCLEOTIDE SEQUENCE [LARGE SCALE GENOMIC DNA]</scope>
    <source>
        <strain evidence="3 4">NCIMB 1942</strain>
    </source>
</reference>